<accession>A0A177TQ30</accession>
<feature type="compositionally biased region" description="Polar residues" evidence="1">
    <location>
        <begin position="106"/>
        <end position="127"/>
    </location>
</feature>
<feature type="compositionally biased region" description="Low complexity" evidence="1">
    <location>
        <begin position="1"/>
        <end position="17"/>
    </location>
</feature>
<proteinExistence type="predicted"/>
<feature type="region of interest" description="Disordered" evidence="1">
    <location>
        <begin position="1"/>
        <end position="73"/>
    </location>
</feature>
<dbReference type="AlphaFoldDB" id="A0A177TQ30"/>
<evidence type="ECO:0000313" key="2">
    <source>
        <dbReference type="EMBL" id="KAE8251058.1"/>
    </source>
</evidence>
<feature type="compositionally biased region" description="Basic residues" evidence="1">
    <location>
        <begin position="135"/>
        <end position="147"/>
    </location>
</feature>
<name>A0A177TQ30_9BASI</name>
<feature type="compositionally biased region" description="Low complexity" evidence="1">
    <location>
        <begin position="294"/>
        <end position="309"/>
    </location>
</feature>
<reference evidence="2" key="1">
    <citation type="submission" date="2016-04" db="EMBL/GenBank/DDBJ databases">
        <authorList>
            <person name="Nguyen H.D."/>
            <person name="Samba Siva P."/>
            <person name="Cullis J."/>
            <person name="Levesque C.A."/>
            <person name="Hambleton S."/>
        </authorList>
    </citation>
    <scope>NUCLEOTIDE SEQUENCE</scope>
    <source>
        <strain evidence="2">DAOMC 236416</strain>
    </source>
</reference>
<feature type="compositionally biased region" description="Polar residues" evidence="1">
    <location>
        <begin position="219"/>
        <end position="228"/>
    </location>
</feature>
<gene>
    <name evidence="2" type="ORF">A4X13_0g4182</name>
</gene>
<keyword evidence="3" id="KW-1185">Reference proteome</keyword>
<organism evidence="2 3">
    <name type="scientific">Tilletia indica</name>
    <dbReference type="NCBI Taxonomy" id="43049"/>
    <lineage>
        <taxon>Eukaryota</taxon>
        <taxon>Fungi</taxon>
        <taxon>Dikarya</taxon>
        <taxon>Basidiomycota</taxon>
        <taxon>Ustilaginomycotina</taxon>
        <taxon>Exobasidiomycetes</taxon>
        <taxon>Tilletiales</taxon>
        <taxon>Tilletiaceae</taxon>
        <taxon>Tilletia</taxon>
    </lineage>
</organism>
<feature type="compositionally biased region" description="Basic and acidic residues" evidence="1">
    <location>
        <begin position="269"/>
        <end position="279"/>
    </location>
</feature>
<feature type="compositionally biased region" description="Acidic residues" evidence="1">
    <location>
        <begin position="89"/>
        <end position="99"/>
    </location>
</feature>
<feature type="region of interest" description="Disordered" evidence="1">
    <location>
        <begin position="86"/>
        <end position="230"/>
    </location>
</feature>
<sequence>MKTAAASTSALPPTATTEPQLHPEPEEGEEEGAPIWYKSRARTHSPPPVMVTNKTTNAKRTVPVPPSPGLRTRGARLALSRLDGAPEVQEVEEEQEVEVEIATAEDGSTISPTAENEDPSPTSQNEASIPAKTAPGRKKRAAGKQKAKAGAGASARTAAVVAGSVASGSGSGMSKLTGGKKGRKRSVEEMNEASGSATASTSSTSKRRVTDVTPLKIATPSSTMSRSARNALLGRPSDAMRLWTYCGVMRWTDSCADETPLSGPEVIEESAKAARREAEAEAEAGANDKEDESGPSSSSSGAAKRGISRSARYRHLRERVLLWTLRTVGRMHRRVSAAVQEEDGK</sequence>
<evidence type="ECO:0000313" key="3">
    <source>
        <dbReference type="Proteomes" id="UP000077521"/>
    </source>
</evidence>
<reference evidence="2" key="2">
    <citation type="journal article" date="2019" name="IMA Fungus">
        <title>Genome sequencing and comparison of five Tilletia species to identify candidate genes for the detection of regulated species infecting wheat.</title>
        <authorList>
            <person name="Nguyen H.D.T."/>
            <person name="Sultana T."/>
            <person name="Kesanakurti P."/>
            <person name="Hambleton S."/>
        </authorList>
    </citation>
    <scope>NUCLEOTIDE SEQUENCE</scope>
    <source>
        <strain evidence="2">DAOMC 236416</strain>
    </source>
</reference>
<feature type="region of interest" description="Disordered" evidence="1">
    <location>
        <begin position="268"/>
        <end position="309"/>
    </location>
</feature>
<dbReference type="Proteomes" id="UP000077521">
    <property type="component" value="Unassembled WGS sequence"/>
</dbReference>
<feature type="compositionally biased region" description="Low complexity" evidence="1">
    <location>
        <begin position="148"/>
        <end position="175"/>
    </location>
</feature>
<comment type="caution">
    <text evidence="2">The sequence shown here is derived from an EMBL/GenBank/DDBJ whole genome shotgun (WGS) entry which is preliminary data.</text>
</comment>
<protein>
    <submittedName>
        <fullName evidence="2">Uncharacterized protein</fullName>
    </submittedName>
</protein>
<feature type="compositionally biased region" description="Low complexity" evidence="1">
    <location>
        <begin position="193"/>
        <end position="204"/>
    </location>
</feature>
<evidence type="ECO:0000256" key="1">
    <source>
        <dbReference type="SAM" id="MobiDB-lite"/>
    </source>
</evidence>
<dbReference type="EMBL" id="LWDF02000266">
    <property type="protein sequence ID" value="KAE8251058.1"/>
    <property type="molecule type" value="Genomic_DNA"/>
</dbReference>